<keyword evidence="1" id="KW-1133">Transmembrane helix</keyword>
<name>A0ABM8HZ42_9FLAO</name>
<proteinExistence type="predicted"/>
<feature type="transmembrane region" description="Helical" evidence="1">
    <location>
        <begin position="83"/>
        <end position="106"/>
    </location>
</feature>
<feature type="transmembrane region" description="Helical" evidence="1">
    <location>
        <begin position="202"/>
        <end position="229"/>
    </location>
</feature>
<accession>A0ABM8HZ42</accession>
<protein>
    <recommendedName>
        <fullName evidence="4">Beta-carotene 15,15'-monooxygenase</fullName>
    </recommendedName>
</protein>
<keyword evidence="3" id="KW-1185">Reference proteome</keyword>
<dbReference type="RefSeq" id="WP_229329207.1">
    <property type="nucleotide sequence ID" value="NZ_AP025183.1"/>
</dbReference>
<evidence type="ECO:0000256" key="1">
    <source>
        <dbReference type="SAM" id="Phobius"/>
    </source>
</evidence>
<evidence type="ECO:0008006" key="4">
    <source>
        <dbReference type="Google" id="ProtNLM"/>
    </source>
</evidence>
<feature type="transmembrane region" description="Helical" evidence="1">
    <location>
        <begin position="126"/>
        <end position="149"/>
    </location>
</feature>
<organism evidence="2 3">
    <name type="scientific">Flavobacterium ammonificans</name>
    <dbReference type="NCBI Taxonomy" id="1751056"/>
    <lineage>
        <taxon>Bacteria</taxon>
        <taxon>Pseudomonadati</taxon>
        <taxon>Bacteroidota</taxon>
        <taxon>Flavobacteriia</taxon>
        <taxon>Flavobacteriales</taxon>
        <taxon>Flavobacteriaceae</taxon>
        <taxon>Flavobacterium</taxon>
    </lineage>
</organism>
<gene>
    <name evidence="2" type="ORF">GENT11_14310</name>
</gene>
<reference evidence="2 3" key="2">
    <citation type="journal article" date="2022" name="Microorganisms">
        <title>Complete Genome Sequences of Two Flavobacterium ammonificans Strains and a Flavobacterium ammoniigenes Strain of Ammonifying Bacterioplankton Isolated from Surface River Water.</title>
        <authorList>
            <person name="Suda W."/>
            <person name="Ogata Y."/>
            <person name="Shindo C."/>
            <person name="Watanabe K."/>
        </authorList>
    </citation>
    <scope>NUCLEOTIDE SEQUENCE [LARGE SCALE GENOMIC DNA]</scope>
    <source>
        <strain evidence="2 3">GENT11</strain>
    </source>
</reference>
<evidence type="ECO:0000313" key="3">
    <source>
        <dbReference type="Proteomes" id="UP001319865"/>
    </source>
</evidence>
<dbReference type="EMBL" id="AP025183">
    <property type="protein sequence ID" value="BDB53119.1"/>
    <property type="molecule type" value="Genomic_DNA"/>
</dbReference>
<keyword evidence="1" id="KW-0812">Transmembrane</keyword>
<keyword evidence="1" id="KW-0472">Membrane</keyword>
<feature type="transmembrane region" description="Helical" evidence="1">
    <location>
        <begin position="161"/>
        <end position="182"/>
    </location>
</feature>
<reference evidence="2 3" key="1">
    <citation type="journal article" date="2022" name="Int. J. Syst. Evol. Microbiol.">
        <title>Flavobacterium ammonificans sp. nov. and Flavobacterium ammoniigenes sp. nov., ammonifying bacteria isolated from surface river water.</title>
        <authorList>
            <person name="Watanabe K."/>
            <person name="Kitamura T."/>
            <person name="Ogata Y."/>
            <person name="Shindo C."/>
            <person name="Suda W."/>
        </authorList>
    </citation>
    <scope>NUCLEOTIDE SEQUENCE [LARGE SCALE GENOMIC DNA]</scope>
    <source>
        <strain evidence="2 3">GENT11</strain>
    </source>
</reference>
<sequence length="259" mass="28885">MKTISEKITDLKKNGYELQFETVFNKAFENYKKIAIYAGLAILVFGFLIILIAGVGIVGFIGAENINPNAMKQLEAKILQPEYIGYQLIGALLFSTLFSPISAGFLKMCQAGDNDTEFKMRHFFSFYNWSFFKELIIATFIITLVSTGINSLFTYYKIPFIGNLLSFVIGLYTTLAIPLIIFGKQKAIEAIQASISISSKQFFTIFLLLLVAFFGSLVGLIGFCIGVLFTVPFNISMQYAIYDVIIGTEAIDVIESKEN</sequence>
<evidence type="ECO:0000313" key="2">
    <source>
        <dbReference type="EMBL" id="BDB53119.1"/>
    </source>
</evidence>
<feature type="transmembrane region" description="Helical" evidence="1">
    <location>
        <begin position="34"/>
        <end position="63"/>
    </location>
</feature>
<dbReference type="Proteomes" id="UP001319865">
    <property type="component" value="Chromosome"/>
</dbReference>